<protein>
    <submittedName>
        <fullName evidence="4">Tetratricopeptide repeat protein</fullName>
    </submittedName>
</protein>
<dbReference type="SMART" id="SM00028">
    <property type="entry name" value="TPR"/>
    <property type="match status" value="4"/>
</dbReference>
<proteinExistence type="predicted"/>
<dbReference type="PROSITE" id="PS50005">
    <property type="entry name" value="TPR"/>
    <property type="match status" value="2"/>
</dbReference>
<comment type="caution">
    <text evidence="4">The sequence shown here is derived from an EMBL/GenBank/DDBJ whole genome shotgun (WGS) entry which is preliminary data.</text>
</comment>
<dbReference type="Pfam" id="PF13181">
    <property type="entry name" value="TPR_8"/>
    <property type="match status" value="1"/>
</dbReference>
<feature type="repeat" description="TPR" evidence="3">
    <location>
        <begin position="30"/>
        <end position="63"/>
    </location>
</feature>
<keyword evidence="1" id="KW-0677">Repeat</keyword>
<name>A0A832M4R6_9CYAN</name>
<dbReference type="Pfam" id="PF13432">
    <property type="entry name" value="TPR_16"/>
    <property type="match status" value="1"/>
</dbReference>
<dbReference type="SUPFAM" id="SSF48452">
    <property type="entry name" value="TPR-like"/>
    <property type="match status" value="1"/>
</dbReference>
<evidence type="ECO:0000313" key="4">
    <source>
        <dbReference type="EMBL" id="HGW93606.1"/>
    </source>
</evidence>
<gene>
    <name evidence="4" type="ORF">ENR47_04895</name>
</gene>
<dbReference type="InterPro" id="IPR013105">
    <property type="entry name" value="TPR_2"/>
</dbReference>
<dbReference type="PANTHER" id="PTHR12558">
    <property type="entry name" value="CELL DIVISION CYCLE 16,23,27"/>
    <property type="match status" value="1"/>
</dbReference>
<dbReference type="AlphaFoldDB" id="A0A832M4R6"/>
<evidence type="ECO:0000256" key="3">
    <source>
        <dbReference type="PROSITE-ProRule" id="PRU00339"/>
    </source>
</evidence>
<dbReference type="PANTHER" id="PTHR12558:SF13">
    <property type="entry name" value="CELL DIVISION CYCLE PROTEIN 27 HOMOLOG"/>
    <property type="match status" value="1"/>
</dbReference>
<feature type="repeat" description="TPR" evidence="3">
    <location>
        <begin position="132"/>
        <end position="165"/>
    </location>
</feature>
<evidence type="ECO:0000256" key="1">
    <source>
        <dbReference type="ARBA" id="ARBA00022737"/>
    </source>
</evidence>
<dbReference type="Gene3D" id="1.25.40.10">
    <property type="entry name" value="Tetratricopeptide repeat domain"/>
    <property type="match status" value="1"/>
</dbReference>
<evidence type="ECO:0000256" key="2">
    <source>
        <dbReference type="ARBA" id="ARBA00022803"/>
    </source>
</evidence>
<accession>A0A832M4R6</accession>
<sequence length="229" mass="24977">MVDLVQAMGGVGLSIFALFTVLSPVSAQSAAEYRQQGLSLREQERYPEAIAALQKSVELEPENLSGRVMLGWTEHKAGQQIAATTTLLEAFKLNPFEVPTLNALGIVYLVDGKLGNAIATHAWAAMLKPNNEIAYYNLSLAFERIQQYDWAIAAAKEAAKLEPNNPHPPVAQAIAHWGNGEYKQAQALFQQAIALDPRYSDSTFLTYLNEAGFSADQVQQAQEVLASLS</sequence>
<organism evidence="4">
    <name type="scientific">Oscillatoriales cyanobacterium SpSt-402</name>
    <dbReference type="NCBI Taxonomy" id="2282168"/>
    <lineage>
        <taxon>Bacteria</taxon>
        <taxon>Bacillati</taxon>
        <taxon>Cyanobacteriota</taxon>
        <taxon>Cyanophyceae</taxon>
        <taxon>Oscillatoriophycideae</taxon>
        <taxon>Oscillatoriales</taxon>
    </lineage>
</organism>
<reference evidence="4" key="1">
    <citation type="journal article" date="2020" name="mSystems">
        <title>Genome- and Community-Level Interaction Insights into Carbon Utilization and Element Cycling Functions of Hydrothermarchaeota in Hydrothermal Sediment.</title>
        <authorList>
            <person name="Zhou Z."/>
            <person name="Liu Y."/>
            <person name="Xu W."/>
            <person name="Pan J."/>
            <person name="Luo Z.H."/>
            <person name="Li M."/>
        </authorList>
    </citation>
    <scope>NUCLEOTIDE SEQUENCE [LARGE SCALE GENOMIC DNA]</scope>
    <source>
        <strain evidence="4">SpSt-402</strain>
    </source>
</reference>
<keyword evidence="2 3" id="KW-0802">TPR repeat</keyword>
<dbReference type="InterPro" id="IPR011990">
    <property type="entry name" value="TPR-like_helical_dom_sf"/>
</dbReference>
<dbReference type="EMBL" id="DSRD01000317">
    <property type="protein sequence ID" value="HGW93606.1"/>
    <property type="molecule type" value="Genomic_DNA"/>
</dbReference>
<dbReference type="Pfam" id="PF07719">
    <property type="entry name" value="TPR_2"/>
    <property type="match status" value="1"/>
</dbReference>
<dbReference type="InterPro" id="IPR019734">
    <property type="entry name" value="TPR_rpt"/>
</dbReference>